<dbReference type="Pfam" id="PF09206">
    <property type="entry name" value="ArabFuran-catal"/>
    <property type="match status" value="2"/>
</dbReference>
<dbReference type="Gene3D" id="2.60.120.200">
    <property type="match status" value="2"/>
</dbReference>
<sequence length="688" mass="70028">MMSRGVGLLSVLLAMTVALAACDGGSSGTSASQAVAAASSSPTQAAAQAAAQTSANTSSEEASTANPLPCDAAAEANTPCSAAHSVTRLLTKHYSGPLFQIQRASDNTTLNVYPYTSGNLPNGSDRSLVGSANVKSADSFCNRTTCSVTYIYDQIDLVSPLKGGAFGNVTGTLTLNSDGTESLTIPSTSAPASTSTAAKKSTTVPVLNGFATITLPGTSGTLTVQLLQPPTALTTAAPTEQVSIGNDLPALPGTPAQLGFVPLQGAEVPALGTLAGQAYRNRFGTVNQSIGDSEIAEYMVAGAHYSQSSTCCGTYGNMESSANPSTYAHGEIEGEMFALAFSNGNAAVFGYCDGDSAQPSTVKDPVCNALDTNWPGVDAEAGVYLYGPQQPAKEKFVTVLSKYSPVTASNIFVVKGGSASQSVLTPVYDAAPPEALNFESDAGHAFNGQWQGGLSLGEGGDGSAAPIQFFEGAVITKATSNTTDNAIQASIASFYGPPANKTTAACYANNLIDSPLSLATPDVWAQQNGGTAEPATDVSGVDKGAATVISTNGSSVSNVREIIRVQGGQSYSFSDYVLATTNATVFPGGSIQTDDPSGTEFAWVLNTNTGAVVRGTWGAGQATSVSAVKEGNWWKVTMTLTAPVGSNNAQVFIDPPTSSAAGVRTQQTPYLSATHYCPSLAIANNSTM</sequence>
<dbReference type="InterPro" id="IPR015289">
    <property type="entry name" value="A-L-arabinofuranosidase_B_cat"/>
</dbReference>
<dbReference type="Proteomes" id="UP000184693">
    <property type="component" value="Unassembled WGS sequence"/>
</dbReference>
<protein>
    <submittedName>
        <fullName evidence="5">Alpha-L-arabinofuranosidase B, catalytic</fullName>
    </submittedName>
</protein>
<evidence type="ECO:0000256" key="3">
    <source>
        <dbReference type="SAM" id="SignalP"/>
    </source>
</evidence>
<feature type="chain" id="PRO_5012952511" evidence="3">
    <location>
        <begin position="21"/>
        <end position="688"/>
    </location>
</feature>
<dbReference type="SUPFAM" id="SSF49899">
    <property type="entry name" value="Concanavalin A-like lectins/glucanases"/>
    <property type="match status" value="1"/>
</dbReference>
<evidence type="ECO:0000313" key="6">
    <source>
        <dbReference type="Proteomes" id="UP000184693"/>
    </source>
</evidence>
<dbReference type="PANTHER" id="PTHR39447:SF2">
    <property type="entry name" value="ALPHA-L-ARABINOFURANOSIDASE B"/>
    <property type="match status" value="1"/>
</dbReference>
<keyword evidence="1" id="KW-1015">Disulfide bond</keyword>
<dbReference type="PROSITE" id="PS51257">
    <property type="entry name" value="PROKAR_LIPOPROTEIN"/>
    <property type="match status" value="1"/>
</dbReference>
<reference evidence="5 6" key="1">
    <citation type="submission" date="2016-11" db="EMBL/GenBank/DDBJ databases">
        <authorList>
            <person name="Jaros S."/>
            <person name="Januszkiewicz K."/>
            <person name="Wedrychowicz H."/>
        </authorList>
    </citation>
    <scope>NUCLEOTIDE SEQUENCE [LARGE SCALE GENOMIC DNA]</scope>
    <source>
        <strain evidence="5 6">GAS86</strain>
    </source>
</reference>
<dbReference type="InterPro" id="IPR013320">
    <property type="entry name" value="ConA-like_dom_sf"/>
</dbReference>
<feature type="disulfide bond" evidence="1">
    <location>
        <begin position="141"/>
        <end position="146"/>
    </location>
</feature>
<dbReference type="GO" id="GO:0031221">
    <property type="term" value="P:arabinan metabolic process"/>
    <property type="evidence" value="ECO:0007669"/>
    <property type="project" value="InterPro"/>
</dbReference>
<dbReference type="RefSeq" id="WP_074267350.1">
    <property type="nucleotide sequence ID" value="NZ_FSRM01000002.1"/>
</dbReference>
<evidence type="ECO:0000256" key="1">
    <source>
        <dbReference type="PIRSR" id="PIRSR638964-3"/>
    </source>
</evidence>
<feature type="compositionally biased region" description="Low complexity" evidence="2">
    <location>
        <begin position="47"/>
        <end position="65"/>
    </location>
</feature>
<dbReference type="PANTHER" id="PTHR39447">
    <property type="entry name" value="ALPHA-L-ARABINOFURANOSIDASE B"/>
    <property type="match status" value="1"/>
</dbReference>
<dbReference type="GO" id="GO:0045490">
    <property type="term" value="P:pectin catabolic process"/>
    <property type="evidence" value="ECO:0007669"/>
    <property type="project" value="TreeGrafter"/>
</dbReference>
<proteinExistence type="predicted"/>
<keyword evidence="3" id="KW-0732">Signal</keyword>
<dbReference type="OrthoDB" id="9804807at2"/>
<evidence type="ECO:0000313" key="5">
    <source>
        <dbReference type="EMBL" id="SIO49015.1"/>
    </source>
</evidence>
<evidence type="ECO:0000256" key="2">
    <source>
        <dbReference type="SAM" id="MobiDB-lite"/>
    </source>
</evidence>
<feature type="region of interest" description="Disordered" evidence="2">
    <location>
        <begin position="47"/>
        <end position="70"/>
    </location>
</feature>
<feature type="signal peptide" evidence="3">
    <location>
        <begin position="1"/>
        <end position="20"/>
    </location>
</feature>
<dbReference type="GO" id="GO:0019566">
    <property type="term" value="P:arabinose metabolic process"/>
    <property type="evidence" value="ECO:0007669"/>
    <property type="project" value="InterPro"/>
</dbReference>
<dbReference type="AlphaFoldDB" id="A0A1N6JXC2"/>
<dbReference type="GO" id="GO:0046556">
    <property type="term" value="F:alpha-L-arabinofuranosidase activity"/>
    <property type="evidence" value="ECO:0007669"/>
    <property type="project" value="InterPro"/>
</dbReference>
<gene>
    <name evidence="5" type="ORF">SAMN05444168_5361</name>
</gene>
<feature type="domain" description="Alpha-L-arabinofuranosidase B catalytic" evidence="4">
    <location>
        <begin position="69"/>
        <end position="175"/>
    </location>
</feature>
<organism evidence="5 6">
    <name type="scientific">Paraburkholderia phenazinium</name>
    <dbReference type="NCBI Taxonomy" id="60549"/>
    <lineage>
        <taxon>Bacteria</taxon>
        <taxon>Pseudomonadati</taxon>
        <taxon>Pseudomonadota</taxon>
        <taxon>Betaproteobacteria</taxon>
        <taxon>Burkholderiales</taxon>
        <taxon>Burkholderiaceae</taxon>
        <taxon>Paraburkholderia</taxon>
    </lineage>
</organism>
<dbReference type="InterPro" id="IPR038964">
    <property type="entry name" value="ABFB"/>
</dbReference>
<dbReference type="EMBL" id="FSRM01000002">
    <property type="protein sequence ID" value="SIO49015.1"/>
    <property type="molecule type" value="Genomic_DNA"/>
</dbReference>
<feature type="disulfide bond" evidence="1">
    <location>
        <begin position="70"/>
        <end position="80"/>
    </location>
</feature>
<accession>A0A1N6JXC2</accession>
<name>A0A1N6JXC2_9BURK</name>
<feature type="domain" description="Alpha-L-arabinofuranosidase B catalytic" evidence="4">
    <location>
        <begin position="261"/>
        <end position="493"/>
    </location>
</feature>
<evidence type="ECO:0000259" key="4">
    <source>
        <dbReference type="Pfam" id="PF09206"/>
    </source>
</evidence>